<feature type="signal peptide" evidence="1">
    <location>
        <begin position="1"/>
        <end position="17"/>
    </location>
</feature>
<name>A0ABQ1FHN5_9BACL</name>
<accession>A0ABQ1FHN5</accession>
<comment type="caution">
    <text evidence="2">The sequence shown here is derived from an EMBL/GenBank/DDBJ whole genome shotgun (WGS) entry which is preliminary data.</text>
</comment>
<evidence type="ECO:0000256" key="1">
    <source>
        <dbReference type="SAM" id="SignalP"/>
    </source>
</evidence>
<dbReference type="PROSITE" id="PS51257">
    <property type="entry name" value="PROKAR_LIPOPROTEIN"/>
    <property type="match status" value="1"/>
</dbReference>
<keyword evidence="3" id="KW-1185">Reference proteome</keyword>
<dbReference type="EMBL" id="BMHE01000076">
    <property type="protein sequence ID" value="GGA14483.1"/>
    <property type="molecule type" value="Genomic_DNA"/>
</dbReference>
<sequence length="70" mass="7890">MLLKRLGLIMASTFVLSTVIMGCSSSKPTYSMAPPNRDFITFKDSTKQEVTFKDKPQCVILLNTEVQELF</sequence>
<proteinExistence type="predicted"/>
<evidence type="ECO:0000313" key="3">
    <source>
        <dbReference type="Proteomes" id="UP000615455"/>
    </source>
</evidence>
<evidence type="ECO:0000313" key="2">
    <source>
        <dbReference type="EMBL" id="GGA14483.1"/>
    </source>
</evidence>
<protein>
    <submittedName>
        <fullName evidence="2">Uncharacterized protein</fullName>
    </submittedName>
</protein>
<organism evidence="2 3">
    <name type="scientific">Paenibacillus marchantiophytorum</name>
    <dbReference type="NCBI Taxonomy" id="1619310"/>
    <lineage>
        <taxon>Bacteria</taxon>
        <taxon>Bacillati</taxon>
        <taxon>Bacillota</taxon>
        <taxon>Bacilli</taxon>
        <taxon>Bacillales</taxon>
        <taxon>Paenibacillaceae</taxon>
        <taxon>Paenibacillus</taxon>
    </lineage>
</organism>
<feature type="chain" id="PRO_5047517529" evidence="1">
    <location>
        <begin position="18"/>
        <end position="70"/>
    </location>
</feature>
<dbReference type="Proteomes" id="UP000615455">
    <property type="component" value="Unassembled WGS sequence"/>
</dbReference>
<keyword evidence="1" id="KW-0732">Signal</keyword>
<reference evidence="3" key="1">
    <citation type="journal article" date="2019" name="Int. J. Syst. Evol. Microbiol.">
        <title>The Global Catalogue of Microorganisms (GCM) 10K type strain sequencing project: providing services to taxonomists for standard genome sequencing and annotation.</title>
        <authorList>
            <consortium name="The Broad Institute Genomics Platform"/>
            <consortium name="The Broad Institute Genome Sequencing Center for Infectious Disease"/>
            <person name="Wu L."/>
            <person name="Ma J."/>
        </authorList>
    </citation>
    <scope>NUCLEOTIDE SEQUENCE [LARGE SCALE GENOMIC DNA]</scope>
    <source>
        <strain evidence="3">CGMCC 1.15043</strain>
    </source>
</reference>
<gene>
    <name evidence="2" type="ORF">GCM10008018_69200</name>
</gene>